<dbReference type="AlphaFoldDB" id="A0A2S1SRP1"/>
<dbReference type="Gene3D" id="3.40.50.720">
    <property type="entry name" value="NAD(P)-binding Rossmann-like Domain"/>
    <property type="match status" value="1"/>
</dbReference>
<dbReference type="NCBIfam" id="TIGR03882">
    <property type="entry name" value="cyclo_dehyd_2"/>
    <property type="match status" value="1"/>
</dbReference>
<gene>
    <name evidence="1" type="ORF">DDW44_09935</name>
</gene>
<keyword evidence="2" id="KW-1185">Reference proteome</keyword>
<proteinExistence type="predicted"/>
<evidence type="ECO:0000313" key="1">
    <source>
        <dbReference type="EMBL" id="AWI29071.1"/>
    </source>
</evidence>
<evidence type="ECO:0000313" key="2">
    <source>
        <dbReference type="Proteomes" id="UP000244900"/>
    </source>
</evidence>
<evidence type="ECO:0008006" key="3">
    <source>
        <dbReference type="Google" id="ProtNLM"/>
    </source>
</evidence>
<dbReference type="KEGG" id="stir:DDW44_09935"/>
<name>A0A2S1SRP1_9ACTN</name>
<dbReference type="RefSeq" id="WP_108906191.1">
    <property type="nucleotide sequence ID" value="NZ_CP029188.1"/>
</dbReference>
<dbReference type="EMBL" id="CP029188">
    <property type="protein sequence ID" value="AWI29071.1"/>
    <property type="molecule type" value="Genomic_DNA"/>
</dbReference>
<dbReference type="InterPro" id="IPR022291">
    <property type="entry name" value="Bacteriocin_synth_cyclodeHase"/>
</dbReference>
<dbReference type="Proteomes" id="UP000244900">
    <property type="component" value="Chromosome"/>
</dbReference>
<protein>
    <recommendedName>
        <fullName evidence="3">TOMM leader peptide-binding protein</fullName>
    </recommendedName>
</protein>
<reference evidence="1 2" key="1">
    <citation type="submission" date="2018-05" db="EMBL/GenBank/DDBJ databases">
        <title>Complete genome sequence of sponge-derived Streptomyces sp. HNM0039.</title>
        <authorList>
            <person name="Huang X."/>
            <person name="Zhou S."/>
        </authorList>
    </citation>
    <scope>NUCLEOTIDE SEQUENCE [LARGE SCALE GENOMIC DNA]</scope>
    <source>
        <strain evidence="1 2">HNM0039</strain>
    </source>
</reference>
<dbReference type="OrthoDB" id="2679713at2"/>
<accession>A0A2S1SRP1</accession>
<organism evidence="1 2">
    <name type="scientific">Streptomyces tirandamycinicus</name>
    <dbReference type="NCBI Taxonomy" id="2174846"/>
    <lineage>
        <taxon>Bacteria</taxon>
        <taxon>Bacillati</taxon>
        <taxon>Actinomycetota</taxon>
        <taxon>Actinomycetes</taxon>
        <taxon>Kitasatosporales</taxon>
        <taxon>Streptomycetaceae</taxon>
        <taxon>Streptomyces</taxon>
    </lineage>
</organism>
<sequence>MPFTTAPAHILWTGTFGRRVADHLTALTDWPSATADALGSRSAEWPHTALRVLALWRDEPTLLEGVARLHGVCRTTWLPVVQEFPLIRIGPLVVPGEGPCHSCYTRRRAQHERGREVTRALQESRAADPGHGIAGFTDAQAMIAAGLAVDLLTRYRTGDGAVPGQVTFYNMLSRSLFSDTVIGVHGCPECGPPVDPDDGWRRLADELPLTTGPAAGGER</sequence>